<proteinExistence type="inferred from homology"/>
<protein>
    <submittedName>
        <fullName evidence="9">Magnesium transporter CorA family protein</fullName>
    </submittedName>
</protein>
<dbReference type="GO" id="GO:0050897">
    <property type="term" value="F:cobalt ion binding"/>
    <property type="evidence" value="ECO:0007669"/>
    <property type="project" value="TreeGrafter"/>
</dbReference>
<sequence length="315" mass="35672">MHVLTEVDPELIAQLRKADHFFWIDLDRPDPGAVRQLGAALDLHPVALEDTLEMGQRPKIEPYQGHVLLVFYTARATGGLDRPGEPQEVHIYISGEFIATVHPEPCQALVDLHASLAEEPTHDEEILIYRVLDGLTDAFYPVISAVEGQIDTLEVEILTRPKREHLGRSYRLKQNVRELQRLTAAQHEQFKTAHEFILALEGLTKGSRPYLRDIGDHLIQITGEFQRQLDDLFALTQTYFNANSDRLNAVASRLTVGGTIFVTYTVVTGFFGQNFGWLVDHIDSKHAFLTFGVGSLVVPTVVLLTLFWIKRHDWF</sequence>
<reference evidence="9" key="1">
    <citation type="submission" date="2022-10" db="EMBL/GenBank/DDBJ databases">
        <title>The WGS of Solirubrobacter ginsenosidimutans DSM 21036.</title>
        <authorList>
            <person name="Jiang Z."/>
        </authorList>
    </citation>
    <scope>NUCLEOTIDE SEQUENCE</scope>
    <source>
        <strain evidence="9">DSM 21036</strain>
    </source>
</reference>
<dbReference type="AlphaFoldDB" id="A0A9X3MYG9"/>
<keyword evidence="10" id="KW-1185">Reference proteome</keyword>
<dbReference type="InterPro" id="IPR045861">
    <property type="entry name" value="CorA_cytoplasmic_dom"/>
</dbReference>
<comment type="similarity">
    <text evidence="2">Belongs to the CorA metal ion transporter (MIT) (TC 1.A.35) family.</text>
</comment>
<evidence type="ECO:0000256" key="7">
    <source>
        <dbReference type="ARBA" id="ARBA00023136"/>
    </source>
</evidence>
<dbReference type="Gene3D" id="3.30.460.20">
    <property type="entry name" value="CorA soluble domain-like"/>
    <property type="match status" value="1"/>
</dbReference>
<keyword evidence="5 8" id="KW-0812">Transmembrane</keyword>
<dbReference type="RefSeq" id="WP_270040984.1">
    <property type="nucleotide sequence ID" value="NZ_JAPDOD010000014.1"/>
</dbReference>
<keyword evidence="4" id="KW-1003">Cell membrane</keyword>
<evidence type="ECO:0000313" key="9">
    <source>
        <dbReference type="EMBL" id="MDA0161768.1"/>
    </source>
</evidence>
<evidence type="ECO:0000256" key="6">
    <source>
        <dbReference type="ARBA" id="ARBA00022989"/>
    </source>
</evidence>
<keyword evidence="3" id="KW-0813">Transport</keyword>
<feature type="transmembrane region" description="Helical" evidence="8">
    <location>
        <begin position="254"/>
        <end position="275"/>
    </location>
</feature>
<dbReference type="Gene3D" id="1.20.58.340">
    <property type="entry name" value="Magnesium transport protein CorA, transmembrane region"/>
    <property type="match status" value="2"/>
</dbReference>
<evidence type="ECO:0000256" key="3">
    <source>
        <dbReference type="ARBA" id="ARBA00022448"/>
    </source>
</evidence>
<organism evidence="9 10">
    <name type="scientific">Solirubrobacter ginsenosidimutans</name>
    <dbReference type="NCBI Taxonomy" id="490573"/>
    <lineage>
        <taxon>Bacteria</taxon>
        <taxon>Bacillati</taxon>
        <taxon>Actinomycetota</taxon>
        <taxon>Thermoleophilia</taxon>
        <taxon>Solirubrobacterales</taxon>
        <taxon>Solirubrobacteraceae</taxon>
        <taxon>Solirubrobacter</taxon>
    </lineage>
</organism>
<dbReference type="EMBL" id="JAPDOD010000014">
    <property type="protein sequence ID" value="MDA0161768.1"/>
    <property type="molecule type" value="Genomic_DNA"/>
</dbReference>
<evidence type="ECO:0000256" key="1">
    <source>
        <dbReference type="ARBA" id="ARBA00004651"/>
    </source>
</evidence>
<evidence type="ECO:0000256" key="5">
    <source>
        <dbReference type="ARBA" id="ARBA00022692"/>
    </source>
</evidence>
<name>A0A9X3MYG9_9ACTN</name>
<dbReference type="Pfam" id="PF01544">
    <property type="entry name" value="CorA"/>
    <property type="match status" value="1"/>
</dbReference>
<feature type="transmembrane region" description="Helical" evidence="8">
    <location>
        <begin position="287"/>
        <end position="309"/>
    </location>
</feature>
<dbReference type="SUPFAM" id="SSF144083">
    <property type="entry name" value="Magnesium transport protein CorA, transmembrane region"/>
    <property type="match status" value="1"/>
</dbReference>
<comment type="caution">
    <text evidence="9">The sequence shown here is derived from an EMBL/GenBank/DDBJ whole genome shotgun (WGS) entry which is preliminary data.</text>
</comment>
<gene>
    <name evidence="9" type="ORF">OM076_15955</name>
</gene>
<dbReference type="InterPro" id="IPR045863">
    <property type="entry name" value="CorA_TM1_TM2"/>
</dbReference>
<evidence type="ECO:0000256" key="8">
    <source>
        <dbReference type="SAM" id="Phobius"/>
    </source>
</evidence>
<evidence type="ECO:0000256" key="2">
    <source>
        <dbReference type="ARBA" id="ARBA00009765"/>
    </source>
</evidence>
<accession>A0A9X3MYG9</accession>
<dbReference type="GO" id="GO:0015095">
    <property type="term" value="F:magnesium ion transmembrane transporter activity"/>
    <property type="evidence" value="ECO:0007669"/>
    <property type="project" value="TreeGrafter"/>
</dbReference>
<dbReference type="SUPFAM" id="SSF143865">
    <property type="entry name" value="CorA soluble domain-like"/>
    <property type="match status" value="1"/>
</dbReference>
<dbReference type="GO" id="GO:0000287">
    <property type="term" value="F:magnesium ion binding"/>
    <property type="evidence" value="ECO:0007669"/>
    <property type="project" value="TreeGrafter"/>
</dbReference>
<dbReference type="PANTHER" id="PTHR46494:SF1">
    <property type="entry name" value="CORA FAMILY METAL ION TRANSPORTER (EUROFUNG)"/>
    <property type="match status" value="1"/>
</dbReference>
<evidence type="ECO:0000313" key="10">
    <source>
        <dbReference type="Proteomes" id="UP001149140"/>
    </source>
</evidence>
<dbReference type="GO" id="GO:0015087">
    <property type="term" value="F:cobalt ion transmembrane transporter activity"/>
    <property type="evidence" value="ECO:0007669"/>
    <property type="project" value="TreeGrafter"/>
</dbReference>
<comment type="subcellular location">
    <subcellularLocation>
        <location evidence="1">Cell membrane</location>
        <topology evidence="1">Multi-pass membrane protein</topology>
    </subcellularLocation>
</comment>
<dbReference type="Proteomes" id="UP001149140">
    <property type="component" value="Unassembled WGS sequence"/>
</dbReference>
<dbReference type="InterPro" id="IPR002523">
    <property type="entry name" value="MgTranspt_CorA/ZnTranspt_ZntB"/>
</dbReference>
<keyword evidence="6 8" id="KW-1133">Transmembrane helix</keyword>
<dbReference type="PANTHER" id="PTHR46494">
    <property type="entry name" value="CORA FAMILY METAL ION TRANSPORTER (EUROFUNG)"/>
    <property type="match status" value="1"/>
</dbReference>
<keyword evidence="7 8" id="KW-0472">Membrane</keyword>
<dbReference type="CDD" id="cd12822">
    <property type="entry name" value="TmCorA-like"/>
    <property type="match status" value="1"/>
</dbReference>
<evidence type="ECO:0000256" key="4">
    <source>
        <dbReference type="ARBA" id="ARBA00022475"/>
    </source>
</evidence>
<dbReference type="GO" id="GO:0005886">
    <property type="term" value="C:plasma membrane"/>
    <property type="evidence" value="ECO:0007669"/>
    <property type="project" value="UniProtKB-SubCell"/>
</dbReference>